<protein>
    <recommendedName>
        <fullName evidence="4">DUF3108 domain-containing protein</fullName>
    </recommendedName>
</protein>
<dbReference type="InterPro" id="IPR021457">
    <property type="entry name" value="DUF3108"/>
</dbReference>
<proteinExistence type="predicted"/>
<keyword evidence="1" id="KW-0732">Signal</keyword>
<sequence>MQTVTVNSITRGKRVLCLCALLLFSWVFVLHAEERTENIDQAPNGEIPLSLDQKALAVIYSGQEKMHFSISWSGGVKIGDLVLSVTPNPAGDGLLIKARVKDHGLFKLLYPVDDTFTTLVSGPLKLPSRYEVYQREGKRKVHRLTLYDQEKFQVSYSKHENPPTLYSLAGPAYNEFSSFFITRALRLRREEEQRIPSFVDEQRHKVAVKVFGKEQKETIFGPRNTIKVMPKMNFKGLYDKDGDTVFWLTDDACRIPVEIRSKILIGSLVAQLKEYSNPACQAIPRRKK</sequence>
<dbReference type="Pfam" id="PF11306">
    <property type="entry name" value="DUF3108"/>
    <property type="match status" value="1"/>
</dbReference>
<feature type="chain" id="PRO_5019383043" description="DUF3108 domain-containing protein" evidence="1">
    <location>
        <begin position="33"/>
        <end position="288"/>
    </location>
</feature>
<evidence type="ECO:0000256" key="1">
    <source>
        <dbReference type="SAM" id="SignalP"/>
    </source>
</evidence>
<gene>
    <name evidence="2" type="ORF">H206_00252</name>
</gene>
<comment type="caution">
    <text evidence="2">The sequence shown here is derived from an EMBL/GenBank/DDBJ whole genome shotgun (WGS) entry which is preliminary data.</text>
</comment>
<dbReference type="AlphaFoldDB" id="A0A444J248"/>
<reference evidence="2 3" key="1">
    <citation type="submission" date="2017-01" db="EMBL/GenBank/DDBJ databases">
        <title>The cable genome- insights into the physiology and evolution of filamentous bacteria capable of sulfide oxidation via long distance electron transfer.</title>
        <authorList>
            <person name="Schreiber L."/>
            <person name="Bjerg J.T."/>
            <person name="Boggild A."/>
            <person name="Van De Vossenberg J."/>
            <person name="Meysman F."/>
            <person name="Nielsen L.P."/>
            <person name="Schramm A."/>
            <person name="Kjeldsen K.U."/>
        </authorList>
    </citation>
    <scope>NUCLEOTIDE SEQUENCE [LARGE SCALE GENOMIC DNA]</scope>
    <source>
        <strain evidence="2">MCF</strain>
    </source>
</reference>
<organism evidence="2 3">
    <name type="scientific">Candidatus Electrothrix aarhusensis</name>
    <dbReference type="NCBI Taxonomy" id="1859131"/>
    <lineage>
        <taxon>Bacteria</taxon>
        <taxon>Pseudomonadati</taxon>
        <taxon>Thermodesulfobacteriota</taxon>
        <taxon>Desulfobulbia</taxon>
        <taxon>Desulfobulbales</taxon>
        <taxon>Desulfobulbaceae</taxon>
        <taxon>Candidatus Electrothrix</taxon>
    </lineage>
</organism>
<feature type="signal peptide" evidence="1">
    <location>
        <begin position="1"/>
        <end position="32"/>
    </location>
</feature>
<accession>A0A444J248</accession>
<evidence type="ECO:0008006" key="4">
    <source>
        <dbReference type="Google" id="ProtNLM"/>
    </source>
</evidence>
<dbReference type="Proteomes" id="UP000287853">
    <property type="component" value="Unassembled WGS sequence"/>
</dbReference>
<keyword evidence="3" id="KW-1185">Reference proteome</keyword>
<evidence type="ECO:0000313" key="2">
    <source>
        <dbReference type="EMBL" id="RWX46940.1"/>
    </source>
</evidence>
<name>A0A444J248_9BACT</name>
<evidence type="ECO:0000313" key="3">
    <source>
        <dbReference type="Proteomes" id="UP000287853"/>
    </source>
</evidence>
<dbReference type="EMBL" id="MTKO01000046">
    <property type="protein sequence ID" value="RWX46940.1"/>
    <property type="molecule type" value="Genomic_DNA"/>
</dbReference>